<comment type="catalytic activity">
    <reaction evidence="8">
        <text>L-tyrosyl-[protein] + ATP = O-(5'-adenylyl)-L-tyrosyl-[protein] + diphosphate</text>
        <dbReference type="Rhea" id="RHEA:54288"/>
        <dbReference type="Rhea" id="RHEA-COMP:10136"/>
        <dbReference type="Rhea" id="RHEA-COMP:13846"/>
        <dbReference type="ChEBI" id="CHEBI:30616"/>
        <dbReference type="ChEBI" id="CHEBI:33019"/>
        <dbReference type="ChEBI" id="CHEBI:46858"/>
        <dbReference type="ChEBI" id="CHEBI:83624"/>
        <dbReference type="EC" id="2.7.7.108"/>
    </reaction>
</comment>
<keyword evidence="10" id="KW-1185">Reference proteome</keyword>
<comment type="catalytic activity">
    <reaction evidence="8">
        <text>L-tyrosyl-[protein] + UTP = O-(5'-uridylyl)-L-tyrosyl-[protein] + diphosphate</text>
        <dbReference type="Rhea" id="RHEA:83887"/>
        <dbReference type="Rhea" id="RHEA-COMP:10136"/>
        <dbReference type="Rhea" id="RHEA-COMP:20238"/>
        <dbReference type="ChEBI" id="CHEBI:33019"/>
        <dbReference type="ChEBI" id="CHEBI:46398"/>
        <dbReference type="ChEBI" id="CHEBI:46858"/>
        <dbReference type="ChEBI" id="CHEBI:90602"/>
    </reaction>
</comment>
<keyword evidence="8" id="KW-0464">Manganese</keyword>
<gene>
    <name evidence="8" type="primary">ydiU</name>
    <name evidence="8" type="synonym">selO</name>
    <name evidence="9" type="ORF">Q8A57_01290</name>
</gene>
<dbReference type="NCBIfam" id="NF000658">
    <property type="entry name" value="PRK00029.1"/>
    <property type="match status" value="1"/>
</dbReference>
<feature type="binding site" evidence="8">
    <location>
        <position position="126"/>
    </location>
    <ligand>
        <name>ATP</name>
        <dbReference type="ChEBI" id="CHEBI:30616"/>
    </ligand>
</feature>
<dbReference type="GO" id="GO:0030145">
    <property type="term" value="F:manganese ion binding"/>
    <property type="evidence" value="ECO:0007669"/>
    <property type="project" value="UniProtKB-UniRule"/>
</dbReference>
<dbReference type="PANTHER" id="PTHR32057">
    <property type="entry name" value="PROTEIN ADENYLYLTRANSFERASE SELO, MITOCHONDRIAL"/>
    <property type="match status" value="1"/>
</dbReference>
<dbReference type="EC" id="2.7.7.-" evidence="8"/>
<feature type="binding site" evidence="8">
    <location>
        <position position="176"/>
    </location>
    <ligand>
        <name>ATP</name>
        <dbReference type="ChEBI" id="CHEBI:30616"/>
    </ligand>
</feature>
<evidence type="ECO:0000256" key="2">
    <source>
        <dbReference type="ARBA" id="ARBA00022679"/>
    </source>
</evidence>
<comment type="cofactor">
    <cofactor evidence="8">
        <name>Mg(2+)</name>
        <dbReference type="ChEBI" id="CHEBI:18420"/>
    </cofactor>
    <cofactor evidence="8">
        <name>Mn(2+)</name>
        <dbReference type="ChEBI" id="CHEBI:29035"/>
    </cofactor>
</comment>
<comment type="catalytic activity">
    <reaction evidence="8">
        <text>L-histidyl-[protein] + UTP = N(tele)-(5'-uridylyl)-L-histidyl-[protein] + diphosphate</text>
        <dbReference type="Rhea" id="RHEA:83891"/>
        <dbReference type="Rhea" id="RHEA-COMP:9745"/>
        <dbReference type="Rhea" id="RHEA-COMP:20239"/>
        <dbReference type="ChEBI" id="CHEBI:29979"/>
        <dbReference type="ChEBI" id="CHEBI:33019"/>
        <dbReference type="ChEBI" id="CHEBI:46398"/>
        <dbReference type="ChEBI" id="CHEBI:233474"/>
    </reaction>
</comment>
<feature type="binding site" evidence="8">
    <location>
        <position position="92"/>
    </location>
    <ligand>
        <name>ATP</name>
        <dbReference type="ChEBI" id="CHEBI:30616"/>
    </ligand>
</feature>
<feature type="binding site" evidence="8">
    <location>
        <position position="125"/>
    </location>
    <ligand>
        <name>ATP</name>
        <dbReference type="ChEBI" id="CHEBI:30616"/>
    </ligand>
</feature>
<comment type="caution">
    <text evidence="9">The sequence shown here is derived from an EMBL/GenBank/DDBJ whole genome shotgun (WGS) entry which is preliminary data.</text>
</comment>
<dbReference type="GO" id="GO:0070733">
    <property type="term" value="F:AMPylase activity"/>
    <property type="evidence" value="ECO:0007669"/>
    <property type="project" value="UniProtKB-EC"/>
</dbReference>
<evidence type="ECO:0000256" key="6">
    <source>
        <dbReference type="ARBA" id="ARBA00022840"/>
    </source>
</evidence>
<feature type="binding site" evidence="8">
    <location>
        <position position="90"/>
    </location>
    <ligand>
        <name>ATP</name>
        <dbReference type="ChEBI" id="CHEBI:30616"/>
    </ligand>
</feature>
<feature type="binding site" evidence="8">
    <location>
        <position position="262"/>
    </location>
    <ligand>
        <name>ATP</name>
        <dbReference type="ChEBI" id="CHEBI:30616"/>
    </ligand>
</feature>
<evidence type="ECO:0000256" key="5">
    <source>
        <dbReference type="ARBA" id="ARBA00022741"/>
    </source>
</evidence>
<name>A0AAW8B0P3_9GAMM</name>
<reference evidence="9" key="1">
    <citation type="journal article" date="2010" name="Int. J. Syst. Evol. Microbiol.">
        <title>Porticoccus litoralis gen. nov., sp. nov., a gammaproteobacterium isolated from the Yellow Sea.</title>
        <authorList>
            <person name="Oh H.M."/>
            <person name="Kim H."/>
            <person name="Kim K.M."/>
            <person name="Min G.S."/>
            <person name="Cho J.C."/>
        </authorList>
    </citation>
    <scope>NUCLEOTIDE SEQUENCE</scope>
    <source>
        <strain evidence="9">DSM 25064</strain>
    </source>
</reference>
<feature type="active site" description="Proton acceptor" evidence="8">
    <location>
        <position position="252"/>
    </location>
</feature>
<dbReference type="EMBL" id="JAUUUU010000001">
    <property type="protein sequence ID" value="MDP1519601.1"/>
    <property type="molecule type" value="Genomic_DNA"/>
</dbReference>
<dbReference type="EC" id="2.7.7.108" evidence="8"/>
<dbReference type="GO" id="GO:0000287">
    <property type="term" value="F:magnesium ion binding"/>
    <property type="evidence" value="ECO:0007669"/>
    <property type="project" value="UniProtKB-UniRule"/>
</dbReference>
<evidence type="ECO:0000313" key="9">
    <source>
        <dbReference type="EMBL" id="MDP1519601.1"/>
    </source>
</evidence>
<dbReference type="InterPro" id="IPR003846">
    <property type="entry name" value="SelO"/>
</dbReference>
<keyword evidence="7 8" id="KW-0460">Magnesium</keyword>
<evidence type="ECO:0000313" key="10">
    <source>
        <dbReference type="Proteomes" id="UP001178354"/>
    </source>
</evidence>
<protein>
    <recommendedName>
        <fullName evidence="8">Protein nucleotidyltransferase YdiU</fullName>
        <ecNumber evidence="8">2.7.7.-</ecNumber>
    </recommendedName>
    <alternativeName>
        <fullName evidence="8">Protein adenylyltransferase YdiU</fullName>
        <ecNumber evidence="8">2.7.7.108</ecNumber>
    </alternativeName>
    <alternativeName>
        <fullName evidence="8">Protein uridylyltransferase YdiU</fullName>
        <ecNumber evidence="8">2.7.7.-</ecNumber>
    </alternativeName>
</protein>
<evidence type="ECO:0000256" key="4">
    <source>
        <dbReference type="ARBA" id="ARBA00022723"/>
    </source>
</evidence>
<feature type="binding site" evidence="8">
    <location>
        <position position="113"/>
    </location>
    <ligand>
        <name>ATP</name>
        <dbReference type="ChEBI" id="CHEBI:30616"/>
    </ligand>
</feature>
<comment type="function">
    <text evidence="8">Nucleotidyltransferase involved in the post-translational modification of proteins. It can catalyze the addition of adenosine monophosphate (AMP) or uridine monophosphate (UMP) to a protein, resulting in modifications known as AMPylation and UMPylation.</text>
</comment>
<evidence type="ECO:0000256" key="7">
    <source>
        <dbReference type="ARBA" id="ARBA00022842"/>
    </source>
</evidence>
<feature type="binding site" evidence="8">
    <location>
        <position position="93"/>
    </location>
    <ligand>
        <name>ATP</name>
        <dbReference type="ChEBI" id="CHEBI:30616"/>
    </ligand>
</feature>
<feature type="binding site" evidence="8">
    <location>
        <position position="253"/>
    </location>
    <ligand>
        <name>Mg(2+)</name>
        <dbReference type="ChEBI" id="CHEBI:18420"/>
    </ligand>
</feature>
<dbReference type="AlphaFoldDB" id="A0AAW8B0P3"/>
<keyword evidence="2 8" id="KW-0808">Transferase</keyword>
<reference evidence="9" key="2">
    <citation type="submission" date="2023-08" db="EMBL/GenBank/DDBJ databases">
        <authorList>
            <person name="Luo J."/>
        </authorList>
    </citation>
    <scope>NUCLEOTIDE SEQUENCE</scope>
    <source>
        <strain evidence="9">DSM 25064</strain>
    </source>
</reference>
<comment type="catalytic activity">
    <reaction evidence="8">
        <text>L-threonyl-[protein] + ATP = 3-O-(5'-adenylyl)-L-threonyl-[protein] + diphosphate</text>
        <dbReference type="Rhea" id="RHEA:54292"/>
        <dbReference type="Rhea" id="RHEA-COMP:11060"/>
        <dbReference type="Rhea" id="RHEA-COMP:13847"/>
        <dbReference type="ChEBI" id="CHEBI:30013"/>
        <dbReference type="ChEBI" id="CHEBI:30616"/>
        <dbReference type="ChEBI" id="CHEBI:33019"/>
        <dbReference type="ChEBI" id="CHEBI:138113"/>
        <dbReference type="EC" id="2.7.7.108"/>
    </reaction>
</comment>
<dbReference type="GO" id="GO:0005524">
    <property type="term" value="F:ATP binding"/>
    <property type="evidence" value="ECO:0007669"/>
    <property type="project" value="UniProtKB-UniRule"/>
</dbReference>
<keyword evidence="5 8" id="KW-0547">Nucleotide-binding</keyword>
<evidence type="ECO:0000256" key="3">
    <source>
        <dbReference type="ARBA" id="ARBA00022695"/>
    </source>
</evidence>
<dbReference type="Proteomes" id="UP001178354">
    <property type="component" value="Unassembled WGS sequence"/>
</dbReference>
<comment type="catalytic activity">
    <reaction evidence="8">
        <text>L-seryl-[protein] + UTP = O-(5'-uridylyl)-L-seryl-[protein] + diphosphate</text>
        <dbReference type="Rhea" id="RHEA:64604"/>
        <dbReference type="Rhea" id="RHEA-COMP:9863"/>
        <dbReference type="Rhea" id="RHEA-COMP:16635"/>
        <dbReference type="ChEBI" id="CHEBI:29999"/>
        <dbReference type="ChEBI" id="CHEBI:33019"/>
        <dbReference type="ChEBI" id="CHEBI:46398"/>
        <dbReference type="ChEBI" id="CHEBI:156051"/>
    </reaction>
</comment>
<feature type="binding site" evidence="8">
    <location>
        <position position="262"/>
    </location>
    <ligand>
        <name>Mg(2+)</name>
        <dbReference type="ChEBI" id="CHEBI:18420"/>
    </ligand>
</feature>
<dbReference type="HAMAP" id="MF_00692">
    <property type="entry name" value="SelO"/>
    <property type="match status" value="1"/>
</dbReference>
<sequence>MKHVVQIPFDNTYRQLTESLYASQLPTPVEKPGLIRVNAALAEALGIDPQQLASEEGIAVLAGNVVPDGAEPIATVYAGHQFGNWNPQLGDGRAILLGEVVGNDGRRYDLQLKGAGTTPFSRMGDGRSPLGPVLREYIVSEAMAALGVPTTRSLAAVTTGEKVIREKVLPGAILTRVARSHIRVGTFQYFAARQDFDTMEQLADHVIARHYPDAGRAGNPYYSLLCSVIDAQAELVAHWQSIGFIHGVMNTDNMLICGETVDYGPCAFMEHYDPTTVFSSIDHSGRYAYRNQPAIAQWNLACLAQALLPLIDSDEERAVKQAQAALEQFNDLYQQSYQRRMCAKIGVVVVTGDANQLVTELLSLMGKHQIDFTLGFRVLSDWLDWDGLAVAENSLYSLPEDFHGWINDWQQHLGVGAAEDAASGNQQKITDIRNRMLACNPVFIPRNHQVERAIDAAYDGDFEVFHQLVDVLANPFIFDLDKAEYAMPATPEQSVFQTFCGT</sequence>
<organism evidence="9 10">
    <name type="scientific">Porticoccus litoralis</name>
    <dbReference type="NCBI Taxonomy" id="434086"/>
    <lineage>
        <taxon>Bacteria</taxon>
        <taxon>Pseudomonadati</taxon>
        <taxon>Pseudomonadota</taxon>
        <taxon>Gammaproteobacteria</taxon>
        <taxon>Cellvibrionales</taxon>
        <taxon>Porticoccaceae</taxon>
        <taxon>Porticoccus</taxon>
    </lineage>
</organism>
<comment type="catalytic activity">
    <reaction evidence="8">
        <text>L-seryl-[protein] + ATP = 3-O-(5'-adenylyl)-L-seryl-[protein] + diphosphate</text>
        <dbReference type="Rhea" id="RHEA:58120"/>
        <dbReference type="Rhea" id="RHEA-COMP:9863"/>
        <dbReference type="Rhea" id="RHEA-COMP:15073"/>
        <dbReference type="ChEBI" id="CHEBI:29999"/>
        <dbReference type="ChEBI" id="CHEBI:30616"/>
        <dbReference type="ChEBI" id="CHEBI:33019"/>
        <dbReference type="ChEBI" id="CHEBI:142516"/>
        <dbReference type="EC" id="2.7.7.108"/>
    </reaction>
</comment>
<comment type="similarity">
    <text evidence="1 8">Belongs to the SELO family.</text>
</comment>
<feature type="binding site" evidence="8">
    <location>
        <position position="183"/>
    </location>
    <ligand>
        <name>ATP</name>
        <dbReference type="ChEBI" id="CHEBI:30616"/>
    </ligand>
</feature>
<dbReference type="Pfam" id="PF02696">
    <property type="entry name" value="SelO"/>
    <property type="match status" value="1"/>
</dbReference>
<accession>A0AAW8B0P3</accession>
<evidence type="ECO:0000256" key="1">
    <source>
        <dbReference type="ARBA" id="ARBA00009747"/>
    </source>
</evidence>
<keyword evidence="3 8" id="KW-0548">Nucleotidyltransferase</keyword>
<evidence type="ECO:0000256" key="8">
    <source>
        <dbReference type="HAMAP-Rule" id="MF_00692"/>
    </source>
</evidence>
<dbReference type="RefSeq" id="WP_305169113.1">
    <property type="nucleotide sequence ID" value="NZ_JAUUUU010000001.1"/>
</dbReference>
<keyword evidence="4 8" id="KW-0479">Metal-binding</keyword>
<proteinExistence type="inferred from homology"/>
<keyword evidence="6 8" id="KW-0067">ATP-binding</keyword>
<dbReference type="PANTHER" id="PTHR32057:SF14">
    <property type="entry name" value="PROTEIN ADENYLYLTRANSFERASE SELO, MITOCHONDRIAL"/>
    <property type="match status" value="1"/>
</dbReference>